<reference evidence="2" key="1">
    <citation type="submission" date="2018-08" db="EMBL/GenBank/DDBJ databases">
        <authorList>
            <person name="Farris L."/>
            <person name="Burns B."/>
            <person name="Flowers J."/>
            <person name="Harvey A."/>
            <person name="Kent S."/>
            <person name="Kernodle S.A."/>
            <person name="McGinnis R."/>
            <person name="Sargent R."/>
            <person name="Stanley M."/>
            <person name="Wright P."/>
            <person name="Wallen J.R."/>
            <person name="Eckardt M.A."/>
            <person name="Gainey M.D."/>
            <person name="Garlena R.A."/>
            <person name="Russell D.A."/>
            <person name="Pope W.H."/>
            <person name="Jacobs-Sera D."/>
            <person name="Hatfull G.F."/>
        </authorList>
    </citation>
    <scope>NUCLEOTIDE SEQUENCE [LARGE SCALE GENOMIC DNA]</scope>
</reference>
<sequence length="229" mass="24481">MAAKIEFTAIAPNGESFTRTSGTMPYTHVLMTGSAEGEGWGPYSWHKSHAAAEKARSGKTGAYFATKGYRSEVVEAVPTAVKGKATVGEFAAENGWAEDAINALIEAKSAKSQAALPIEVEPEAPVADPVETEAVAPAPVEELMTVDAAVDAEITRREEADAEIEAVEPVVKKASAPSPLKLKQQLGDQIHYVVRKMISDGELVIPEGMEQDAAMADVERWLSYISHTR</sequence>
<evidence type="ECO:0000313" key="2">
    <source>
        <dbReference type="Proteomes" id="UP000275667"/>
    </source>
</evidence>
<name>A0A385UK19_9CAUD</name>
<dbReference type="GeneID" id="60321560"/>
<proteinExistence type="predicted"/>
<organism evidence="1 2">
    <name type="scientific">Mycobacterium phage Serendipitous</name>
    <dbReference type="NCBI Taxonomy" id="2301619"/>
    <lineage>
        <taxon>Viruses</taxon>
        <taxon>Duplodnaviria</taxon>
        <taxon>Heunggongvirae</taxon>
        <taxon>Uroviricota</taxon>
        <taxon>Caudoviricetes</taxon>
        <taxon>Bclasvirinae</taxon>
        <taxon>Acadianvirus</taxon>
        <taxon>Acadianvirus serendipitous</taxon>
    </lineage>
</organism>
<gene>
    <name evidence="1" type="primary">98</name>
    <name evidence="1" type="ORF">SEA_SERENDIPITOUS_98</name>
</gene>
<evidence type="ECO:0000313" key="1">
    <source>
        <dbReference type="EMBL" id="AYB70639.1"/>
    </source>
</evidence>
<dbReference type="KEGG" id="vg:60321560"/>
<dbReference type="RefSeq" id="YP_009950150.1">
    <property type="nucleotide sequence ID" value="NC_051587.1"/>
</dbReference>
<protein>
    <submittedName>
        <fullName evidence="1">Uncharacterized protein</fullName>
    </submittedName>
</protein>
<keyword evidence="2" id="KW-1185">Reference proteome</keyword>
<dbReference type="Proteomes" id="UP000275667">
    <property type="component" value="Segment"/>
</dbReference>
<dbReference type="EMBL" id="MH727561">
    <property type="protein sequence ID" value="AYB70639.1"/>
    <property type="molecule type" value="Genomic_DNA"/>
</dbReference>
<accession>A0A385UK19</accession>